<keyword evidence="4" id="KW-1185">Reference proteome</keyword>
<dbReference type="Pfam" id="PF15798">
    <property type="entry name" value="PRAS"/>
    <property type="match status" value="1"/>
</dbReference>
<dbReference type="Proteomes" id="UP001066276">
    <property type="component" value="Chromosome 7"/>
</dbReference>
<gene>
    <name evidence="3" type="ORF">NDU88_010175</name>
</gene>
<feature type="region of interest" description="Disordered" evidence="1">
    <location>
        <begin position="167"/>
        <end position="307"/>
    </location>
</feature>
<dbReference type="GO" id="GO:0048011">
    <property type="term" value="P:neurotrophin TRK receptor signaling pathway"/>
    <property type="evidence" value="ECO:0007669"/>
    <property type="project" value="InterPro"/>
</dbReference>
<feature type="compositionally biased region" description="Basic and acidic residues" evidence="1">
    <location>
        <begin position="46"/>
        <end position="59"/>
    </location>
</feature>
<dbReference type="PANTHER" id="PTHR21844">
    <property type="entry name" value="AKT1 SUBSTRATE 1 PROTEIN"/>
    <property type="match status" value="1"/>
</dbReference>
<proteinExistence type="predicted"/>
<dbReference type="EMBL" id="JANPWB010000011">
    <property type="protein sequence ID" value="KAJ1131843.1"/>
    <property type="molecule type" value="Genomic_DNA"/>
</dbReference>
<feature type="compositionally biased region" description="Basic and acidic residues" evidence="1">
    <location>
        <begin position="206"/>
        <end position="215"/>
    </location>
</feature>
<comment type="caution">
    <text evidence="3">The sequence shown here is derived from an EMBL/GenBank/DDBJ whole genome shotgun (WGS) entry which is preliminary data.</text>
</comment>
<feature type="compositionally biased region" description="Basic residues" evidence="1">
    <location>
        <begin position="34"/>
        <end position="45"/>
    </location>
</feature>
<dbReference type="AlphaFoldDB" id="A0AAV7PUF0"/>
<feature type="compositionally biased region" description="Basic and acidic residues" evidence="1">
    <location>
        <begin position="288"/>
        <end position="299"/>
    </location>
</feature>
<evidence type="ECO:0000313" key="3">
    <source>
        <dbReference type="EMBL" id="KAJ1131843.1"/>
    </source>
</evidence>
<evidence type="ECO:0000256" key="1">
    <source>
        <dbReference type="SAM" id="MobiDB-lite"/>
    </source>
</evidence>
<dbReference type="Pfam" id="PF22911">
    <property type="entry name" value="PRAS_NT"/>
    <property type="match status" value="1"/>
</dbReference>
<dbReference type="GO" id="GO:0032007">
    <property type="term" value="P:negative regulation of TOR signaling"/>
    <property type="evidence" value="ECO:0007669"/>
    <property type="project" value="InterPro"/>
</dbReference>
<feature type="compositionally biased region" description="Acidic residues" evidence="1">
    <location>
        <begin position="228"/>
        <end position="254"/>
    </location>
</feature>
<reference evidence="3" key="1">
    <citation type="journal article" date="2022" name="bioRxiv">
        <title>Sequencing and chromosome-scale assembly of the giantPleurodeles waltlgenome.</title>
        <authorList>
            <person name="Brown T."/>
            <person name="Elewa A."/>
            <person name="Iarovenko S."/>
            <person name="Subramanian E."/>
            <person name="Araus A.J."/>
            <person name="Petzold A."/>
            <person name="Susuki M."/>
            <person name="Suzuki K.-i.T."/>
            <person name="Hayashi T."/>
            <person name="Toyoda A."/>
            <person name="Oliveira C."/>
            <person name="Osipova E."/>
            <person name="Leigh N.D."/>
            <person name="Simon A."/>
            <person name="Yun M.H."/>
        </authorList>
    </citation>
    <scope>NUCLEOTIDE SEQUENCE</scope>
    <source>
        <strain evidence="3">20211129_DDA</strain>
        <tissue evidence="3">Liver</tissue>
    </source>
</reference>
<dbReference type="GO" id="GO:0005737">
    <property type="term" value="C:cytoplasm"/>
    <property type="evidence" value="ECO:0007669"/>
    <property type="project" value="TreeGrafter"/>
</dbReference>
<evidence type="ECO:0000259" key="2">
    <source>
        <dbReference type="Pfam" id="PF22911"/>
    </source>
</evidence>
<accession>A0AAV7PUF0</accession>
<dbReference type="PANTHER" id="PTHR21844:SF2">
    <property type="entry name" value="PROLINE-RICH AKT1 SUBSTRATE 1"/>
    <property type="match status" value="1"/>
</dbReference>
<feature type="region of interest" description="Disordered" evidence="1">
    <location>
        <begin position="325"/>
        <end position="365"/>
    </location>
</feature>
<dbReference type="InterPro" id="IPR055192">
    <property type="entry name" value="PRAS_NT"/>
</dbReference>
<sequence>MSTKLVRGAQERVLEGHRKRRVRTGRVAPPGCRSLRRSGKSHPVKRREPIDRREVRSREGCQQAKMNNMADNHKECWDSLVHAAEQYRRQTGNDFVLITAYKPKLQPTFEYTSHGSGALSDAAQRYIEDIAVVHKTTVLTNPVSIRQVNKEAAATDKDSYSKSYPSIYGRSGFSSEDEHLKPDTWLCGKTVEPEARLDESDEDDVNETKHSKTGELENPSDSTGMFVMDEDSTSQECEPFFESDQEESTDDGSLSEEVPGNPPPQPSFQQYAKSLPVSVPIWGFKEQSNNHKSSDEESGKVPSPDLERIAASMRALAVDNTQLFGDLPRPRLNTGDLARPRLSTADRPRPRVNTGDFQKKAYWKI</sequence>
<organism evidence="3 4">
    <name type="scientific">Pleurodeles waltl</name>
    <name type="common">Iberian ribbed newt</name>
    <dbReference type="NCBI Taxonomy" id="8319"/>
    <lineage>
        <taxon>Eukaryota</taxon>
        <taxon>Metazoa</taxon>
        <taxon>Chordata</taxon>
        <taxon>Craniata</taxon>
        <taxon>Vertebrata</taxon>
        <taxon>Euteleostomi</taxon>
        <taxon>Amphibia</taxon>
        <taxon>Batrachia</taxon>
        <taxon>Caudata</taxon>
        <taxon>Salamandroidea</taxon>
        <taxon>Salamandridae</taxon>
        <taxon>Pleurodelinae</taxon>
        <taxon>Pleurodeles</taxon>
    </lineage>
</organism>
<feature type="region of interest" description="Disordered" evidence="1">
    <location>
        <begin position="1"/>
        <end position="59"/>
    </location>
</feature>
<dbReference type="InterPro" id="IPR026682">
    <property type="entry name" value="AKT1S1"/>
</dbReference>
<evidence type="ECO:0000313" key="4">
    <source>
        <dbReference type="Proteomes" id="UP001066276"/>
    </source>
</evidence>
<name>A0AAV7PUF0_PLEWA</name>
<protein>
    <recommendedName>
        <fullName evidence="2">Proline-rich AKT1 substrate 1 N-terminal domain-containing protein</fullName>
    </recommendedName>
</protein>
<feature type="domain" description="Proline-rich AKT1 substrate 1 N-terminal" evidence="2">
    <location>
        <begin position="73"/>
        <end position="138"/>
    </location>
</feature>